<dbReference type="NCBIfam" id="TIGR01558">
    <property type="entry name" value="sm_term_P27"/>
    <property type="match status" value="1"/>
</dbReference>
<feature type="region of interest" description="Disordered" evidence="1">
    <location>
        <begin position="109"/>
        <end position="133"/>
    </location>
</feature>
<keyword evidence="3" id="KW-1185">Reference proteome</keyword>
<evidence type="ECO:0000313" key="2">
    <source>
        <dbReference type="EMBL" id="RTR24576.1"/>
    </source>
</evidence>
<evidence type="ECO:0000256" key="1">
    <source>
        <dbReference type="SAM" id="MobiDB-lite"/>
    </source>
</evidence>
<evidence type="ECO:0000313" key="3">
    <source>
        <dbReference type="Proteomes" id="UP000277007"/>
    </source>
</evidence>
<dbReference type="Pfam" id="PF05119">
    <property type="entry name" value="Terminase_4"/>
    <property type="match status" value="1"/>
</dbReference>
<dbReference type="InterPro" id="IPR006448">
    <property type="entry name" value="Phage_term_ssu_P27"/>
</dbReference>
<accession>A0A431VP58</accession>
<protein>
    <submittedName>
        <fullName evidence="2">Phage terminase small subunit P27 family</fullName>
    </submittedName>
</protein>
<comment type="caution">
    <text evidence="2">The sequence shown here is derived from an EMBL/GenBank/DDBJ whole genome shotgun (WGS) entry which is preliminary data.</text>
</comment>
<dbReference type="RefSeq" id="WP_126611618.1">
    <property type="nucleotide sequence ID" value="NZ_JBHUCY010000008.1"/>
</dbReference>
<reference evidence="2 3" key="1">
    <citation type="submission" date="2018-12" db="EMBL/GenBank/DDBJ databases">
        <authorList>
            <person name="Yang Y."/>
        </authorList>
    </citation>
    <scope>NUCLEOTIDE SEQUENCE [LARGE SCALE GENOMIC DNA]</scope>
    <source>
        <strain evidence="2 3">L-25-5w-1</strain>
    </source>
</reference>
<gene>
    <name evidence="2" type="ORF">EJ903_02125</name>
</gene>
<sequence length="133" mass="14568">MRGRKPELKAIDGGLARLPPAPSWLPTEAKAEWRRVVPGLRARKTVTREDLPMLESYCLAAGTVRRMQATLATEGDTITSAKGEVRRHPAFQTMFQALTESRRLAAELGLTPASRNKAAPTDNDDDDLSGLDL</sequence>
<dbReference type="OrthoDB" id="7843333at2"/>
<proteinExistence type="predicted"/>
<organism evidence="2 3">
    <name type="scientific">Azospirillum griseum</name>
    <dbReference type="NCBI Taxonomy" id="2496639"/>
    <lineage>
        <taxon>Bacteria</taxon>
        <taxon>Pseudomonadati</taxon>
        <taxon>Pseudomonadota</taxon>
        <taxon>Alphaproteobacteria</taxon>
        <taxon>Rhodospirillales</taxon>
        <taxon>Azospirillaceae</taxon>
        <taxon>Azospirillum</taxon>
    </lineage>
</organism>
<dbReference type="AlphaFoldDB" id="A0A431VP58"/>
<name>A0A431VP58_9PROT</name>
<dbReference type="Proteomes" id="UP000277007">
    <property type="component" value="Unassembled WGS sequence"/>
</dbReference>
<feature type="compositionally biased region" description="Acidic residues" evidence="1">
    <location>
        <begin position="122"/>
        <end position="133"/>
    </location>
</feature>
<dbReference type="EMBL" id="RXMA01000001">
    <property type="protein sequence ID" value="RTR24576.1"/>
    <property type="molecule type" value="Genomic_DNA"/>
</dbReference>